<protein>
    <submittedName>
        <fullName evidence="5">Peptidoglycan/LPS O-acetylase OafA/YrhL</fullName>
    </submittedName>
</protein>
<dbReference type="EMBL" id="RKRK01000002">
    <property type="protein sequence ID" value="RPF57596.1"/>
    <property type="molecule type" value="Genomic_DNA"/>
</dbReference>
<dbReference type="RefSeq" id="WP_123807204.1">
    <property type="nucleotide sequence ID" value="NZ_RKRK01000002.1"/>
</dbReference>
<dbReference type="PANTHER" id="PTHR23028">
    <property type="entry name" value="ACETYLTRANSFERASE"/>
    <property type="match status" value="1"/>
</dbReference>
<keyword evidence="6" id="KW-1185">Reference proteome</keyword>
<organism evidence="5 6">
    <name type="scientific">Abyssicoccus albus</name>
    <dbReference type="NCBI Taxonomy" id="1817405"/>
    <lineage>
        <taxon>Bacteria</taxon>
        <taxon>Bacillati</taxon>
        <taxon>Bacillota</taxon>
        <taxon>Bacilli</taxon>
        <taxon>Bacillales</taxon>
        <taxon>Abyssicoccaceae</taxon>
    </lineage>
</organism>
<feature type="transmembrane region" description="Helical" evidence="3">
    <location>
        <begin position="367"/>
        <end position="387"/>
    </location>
</feature>
<evidence type="ECO:0000256" key="3">
    <source>
        <dbReference type="SAM" id="Phobius"/>
    </source>
</evidence>
<keyword evidence="3" id="KW-0812">Transmembrane</keyword>
<dbReference type="Pfam" id="PF01757">
    <property type="entry name" value="Acyl_transf_3"/>
    <property type="match status" value="1"/>
</dbReference>
<keyword evidence="3" id="KW-1133">Transmembrane helix</keyword>
<evidence type="ECO:0000256" key="2">
    <source>
        <dbReference type="ARBA" id="ARBA00007400"/>
    </source>
</evidence>
<feature type="transmembrane region" description="Helical" evidence="3">
    <location>
        <begin position="36"/>
        <end position="58"/>
    </location>
</feature>
<comment type="subcellular location">
    <subcellularLocation>
        <location evidence="1">Membrane</location>
    </subcellularLocation>
</comment>
<keyword evidence="3" id="KW-0472">Membrane</keyword>
<accession>A0A3N5BIE6</accession>
<dbReference type="Proteomes" id="UP000277108">
    <property type="component" value="Unassembled WGS sequence"/>
</dbReference>
<dbReference type="GO" id="GO:0016020">
    <property type="term" value="C:membrane"/>
    <property type="evidence" value="ECO:0007669"/>
    <property type="project" value="TreeGrafter"/>
</dbReference>
<feature type="transmembrane region" description="Helical" evidence="3">
    <location>
        <begin position="257"/>
        <end position="280"/>
    </location>
</feature>
<dbReference type="InterPro" id="IPR050879">
    <property type="entry name" value="Acyltransferase_3"/>
</dbReference>
<sequence length="588" mass="67837">MNQRISDSKNNNSITGLIGLSIIFIVLYHLNRTVFSGGFFGVDVLLVIAGYLHTNYLLRINGHQGHQINEKMSRYMLRYLPTLMIVIVATLIIFSLMQYEPFHQLRNTALSMIFIVPNWYMIQYHDGYFDAYILEPLVHLFALGVLLQCVVIWTFICRLLFKFKSHLKAMQAIAFLMIISASAMPIVFLTAGVSRSFLGTDTRLQTFLMGALVAFISQQFNTSRFKFRYDKFVLPVVTILMVVLLIISFMTAKTTNILLYFGGTFIFSLIVGVLIWSITIRDNNIGQLIFKFKPLVLLGKRAFPLYMWHMPIIVLIRSIGFNHSIIEWLIAIIAISVLTELTYRKIQRPIEKLGFKNAIRSINWQKFIRPALIICLLILFIVSTVYINSFFKDDIKDYSSSNTEIIKDEIKLEKPEYRNVNMKKINYLYIGDGFSNDVVDQLKNDTPNLTTDVEVNRSGTGLSRILANHSEFDQRGEVMVIQLGGTLKPDLESVEDFIINHPHQHIFLINLRGNKEYSREINESYYALTNEYDNTYLIDWNYEVNTNDDYFDEESGQLNRKGKKAYSNLISKSIQIVLEGQVSKKGFQ</sequence>
<gene>
    <name evidence="5" type="ORF">EDD62_0217</name>
</gene>
<feature type="transmembrane region" description="Helical" evidence="3">
    <location>
        <begin position="173"/>
        <end position="192"/>
    </location>
</feature>
<dbReference type="OrthoDB" id="9796461at2"/>
<comment type="caution">
    <text evidence="5">The sequence shown here is derived from an EMBL/GenBank/DDBJ whole genome shotgun (WGS) entry which is preliminary data.</text>
</comment>
<feature type="domain" description="Acyltransferase 3" evidence="4">
    <location>
        <begin position="13"/>
        <end position="335"/>
    </location>
</feature>
<dbReference type="PANTHER" id="PTHR23028:SF53">
    <property type="entry name" value="ACYL_TRANSF_3 DOMAIN-CONTAINING PROTEIN"/>
    <property type="match status" value="1"/>
</dbReference>
<feature type="transmembrane region" description="Helical" evidence="3">
    <location>
        <begin position="79"/>
        <end position="99"/>
    </location>
</feature>
<proteinExistence type="inferred from homology"/>
<dbReference type="GO" id="GO:0009103">
    <property type="term" value="P:lipopolysaccharide biosynthetic process"/>
    <property type="evidence" value="ECO:0007669"/>
    <property type="project" value="TreeGrafter"/>
</dbReference>
<evidence type="ECO:0000313" key="6">
    <source>
        <dbReference type="Proteomes" id="UP000277108"/>
    </source>
</evidence>
<comment type="similarity">
    <text evidence="2">Belongs to the acyltransferase 3 family.</text>
</comment>
<feature type="transmembrane region" description="Helical" evidence="3">
    <location>
        <begin position="12"/>
        <end position="30"/>
    </location>
</feature>
<evidence type="ECO:0000259" key="4">
    <source>
        <dbReference type="Pfam" id="PF01757"/>
    </source>
</evidence>
<feature type="transmembrane region" description="Helical" evidence="3">
    <location>
        <begin position="232"/>
        <end position="251"/>
    </location>
</feature>
<reference evidence="5 6" key="1">
    <citation type="submission" date="2018-11" db="EMBL/GenBank/DDBJ databases">
        <title>Genomic Encyclopedia of Type Strains, Phase IV (KMG-IV): sequencing the most valuable type-strain genomes for metagenomic binning, comparative biology and taxonomic classification.</title>
        <authorList>
            <person name="Goeker M."/>
        </authorList>
    </citation>
    <scope>NUCLEOTIDE SEQUENCE [LARGE SCALE GENOMIC DNA]</scope>
    <source>
        <strain evidence="5 6">DSM 29158</strain>
    </source>
</reference>
<name>A0A3N5BIE6_9BACL</name>
<dbReference type="InterPro" id="IPR002656">
    <property type="entry name" value="Acyl_transf_3_dom"/>
</dbReference>
<dbReference type="AlphaFoldDB" id="A0A3N5BIE6"/>
<evidence type="ECO:0000313" key="5">
    <source>
        <dbReference type="EMBL" id="RPF57596.1"/>
    </source>
</evidence>
<evidence type="ECO:0000256" key="1">
    <source>
        <dbReference type="ARBA" id="ARBA00004370"/>
    </source>
</evidence>
<feature type="transmembrane region" description="Helical" evidence="3">
    <location>
        <begin position="137"/>
        <end position="161"/>
    </location>
</feature>
<dbReference type="GO" id="GO:0016747">
    <property type="term" value="F:acyltransferase activity, transferring groups other than amino-acyl groups"/>
    <property type="evidence" value="ECO:0007669"/>
    <property type="project" value="InterPro"/>
</dbReference>